<dbReference type="eggNOG" id="ENOG503372Q">
    <property type="taxonomic scope" value="Bacteria"/>
</dbReference>
<sequence length="113" mass="13898">MELNIKVDNNKTRYGFIKGKIGPYRWFALVHKKDVDYGINPKTLEKGKGRIVRLCIYEEVTKEYRLNKDEIYTKRYIYANYQRRWDVKSKEYIHIVKRLVEYLERRYSLKVIK</sequence>
<dbReference type="OrthoDB" id="1729883at2"/>
<keyword evidence="2" id="KW-1185">Reference proteome</keyword>
<organism evidence="1 2">
    <name type="scientific">Caldisalinibacter kiritimatiensis</name>
    <dbReference type="NCBI Taxonomy" id="1304284"/>
    <lineage>
        <taxon>Bacteria</taxon>
        <taxon>Bacillati</taxon>
        <taxon>Bacillota</taxon>
        <taxon>Tissierellia</taxon>
        <taxon>Tissierellales</taxon>
        <taxon>Thermohalobacteraceae</taxon>
        <taxon>Caldisalinibacter</taxon>
    </lineage>
</organism>
<protein>
    <submittedName>
        <fullName evidence="1">Uncharacterized protein</fullName>
    </submittedName>
</protein>
<dbReference type="EMBL" id="ARZA01000269">
    <property type="protein sequence ID" value="EOC99492.1"/>
    <property type="molecule type" value="Genomic_DNA"/>
</dbReference>
<proteinExistence type="predicted"/>
<reference evidence="1 2" key="1">
    <citation type="journal article" date="2015" name="Geomicrobiol. J.">
        <title>Caldisalinibacter kiritimatiensis gen. nov., sp. nov., a moderately thermohalophilic thiosulfate-reducing bacterium from a hypersaline microbial mat.</title>
        <authorList>
            <person name="Ben Hania W."/>
            <person name="Joseph M."/>
            <person name="Fiebig A."/>
            <person name="Bunk B."/>
            <person name="Klenk H.-P."/>
            <person name="Fardeau M.-L."/>
            <person name="Spring S."/>
        </authorList>
    </citation>
    <scope>NUCLEOTIDE SEQUENCE [LARGE SCALE GENOMIC DNA]</scope>
    <source>
        <strain evidence="1 2">L21-TH-D2</strain>
    </source>
</reference>
<dbReference type="Proteomes" id="UP000013378">
    <property type="component" value="Unassembled WGS sequence"/>
</dbReference>
<gene>
    <name evidence="1" type="ORF">L21TH_2497</name>
</gene>
<accession>R1AQV3</accession>
<dbReference type="STRING" id="1304284.L21TH_2497"/>
<comment type="caution">
    <text evidence="1">The sequence shown here is derived from an EMBL/GenBank/DDBJ whole genome shotgun (WGS) entry which is preliminary data.</text>
</comment>
<name>R1AQV3_9FIRM</name>
<evidence type="ECO:0000313" key="2">
    <source>
        <dbReference type="Proteomes" id="UP000013378"/>
    </source>
</evidence>
<dbReference type="AlphaFoldDB" id="R1AQV3"/>
<evidence type="ECO:0000313" key="1">
    <source>
        <dbReference type="EMBL" id="EOC99492.1"/>
    </source>
</evidence>
<dbReference type="RefSeq" id="WP_006317044.1">
    <property type="nucleotide sequence ID" value="NZ_ARZA01000269.1"/>
</dbReference>